<dbReference type="Pfam" id="PF00190">
    <property type="entry name" value="Cupin_1"/>
    <property type="match status" value="1"/>
</dbReference>
<reference evidence="3" key="1">
    <citation type="journal article" date="2019" name="Int. J. Syst. Evol. Microbiol.">
        <title>The Global Catalogue of Microorganisms (GCM) 10K type strain sequencing project: providing services to taxonomists for standard genome sequencing and annotation.</title>
        <authorList>
            <consortium name="The Broad Institute Genomics Platform"/>
            <consortium name="The Broad Institute Genome Sequencing Center for Infectious Disease"/>
            <person name="Wu L."/>
            <person name="Ma J."/>
        </authorList>
    </citation>
    <scope>NUCLEOTIDE SEQUENCE [LARGE SCALE GENOMIC DNA]</scope>
    <source>
        <strain evidence="3">CCUG 53915</strain>
    </source>
</reference>
<name>A0ABW3TWA9_9BACL</name>
<accession>A0ABW3TWA9</accession>
<evidence type="ECO:0000313" key="3">
    <source>
        <dbReference type="Proteomes" id="UP001597231"/>
    </source>
</evidence>
<keyword evidence="3" id="KW-1185">Reference proteome</keyword>
<dbReference type="SMART" id="SM00835">
    <property type="entry name" value="Cupin_1"/>
    <property type="match status" value="1"/>
</dbReference>
<dbReference type="CDD" id="cd20306">
    <property type="entry name" value="cupin_OxDC-like"/>
    <property type="match status" value="1"/>
</dbReference>
<protein>
    <submittedName>
        <fullName evidence="2">Cupin domain-containing protein</fullName>
    </submittedName>
</protein>
<gene>
    <name evidence="2" type="ORF">ACFQ38_06785</name>
</gene>
<dbReference type="InterPro" id="IPR011051">
    <property type="entry name" value="RmlC_Cupin_sf"/>
</dbReference>
<evidence type="ECO:0000259" key="1">
    <source>
        <dbReference type="SMART" id="SM00835"/>
    </source>
</evidence>
<dbReference type="InterPro" id="IPR006045">
    <property type="entry name" value="Cupin_1"/>
</dbReference>
<dbReference type="SUPFAM" id="SSF51182">
    <property type="entry name" value="RmlC-like cupins"/>
    <property type="match status" value="1"/>
</dbReference>
<dbReference type="RefSeq" id="WP_336822416.1">
    <property type="nucleotide sequence ID" value="NZ_JBHTLT010000033.1"/>
</dbReference>
<feature type="domain" description="Cupin type-1" evidence="1">
    <location>
        <begin position="22"/>
        <end position="158"/>
    </location>
</feature>
<evidence type="ECO:0000313" key="2">
    <source>
        <dbReference type="EMBL" id="MFD1204802.1"/>
    </source>
</evidence>
<comment type="caution">
    <text evidence="2">The sequence shown here is derived from an EMBL/GenBank/DDBJ whole genome shotgun (WGS) entry which is preliminary data.</text>
</comment>
<dbReference type="Gene3D" id="2.60.120.10">
    <property type="entry name" value="Jelly Rolls"/>
    <property type="match status" value="1"/>
</dbReference>
<organism evidence="2 3">
    <name type="scientific">Sporosarcina contaminans</name>
    <dbReference type="NCBI Taxonomy" id="633403"/>
    <lineage>
        <taxon>Bacteria</taxon>
        <taxon>Bacillati</taxon>
        <taxon>Bacillota</taxon>
        <taxon>Bacilli</taxon>
        <taxon>Bacillales</taxon>
        <taxon>Caryophanaceae</taxon>
        <taxon>Sporosarcina</taxon>
    </lineage>
</organism>
<dbReference type="InterPro" id="IPR014710">
    <property type="entry name" value="RmlC-like_jellyroll"/>
</dbReference>
<sequence>MSSSIDYSLPTAQFVFDMKDSLFFKKDNRNYINVTGVEQLNTLKNVSFLDIHLSKDNVIEPHYHQNAEEIVFCISGSALVSILNPFTKQLQHYSLTPGKLVNIPRGWWHYEVATADSTHLFAIFDAPTPEIILGSDLLSLTPPEIMAHTYCLDENQWKRTISPIKSSVIIGPPKDCRKTVPSQNQYPYPHPYQYQYPYQNYYGAQR</sequence>
<dbReference type="Proteomes" id="UP001597231">
    <property type="component" value="Unassembled WGS sequence"/>
</dbReference>
<proteinExistence type="predicted"/>
<dbReference type="EMBL" id="JBHTLT010000033">
    <property type="protein sequence ID" value="MFD1204802.1"/>
    <property type="molecule type" value="Genomic_DNA"/>
</dbReference>